<evidence type="ECO:0000256" key="2">
    <source>
        <dbReference type="ARBA" id="ARBA00008664"/>
    </source>
</evidence>
<accession>A0A0K8MAU7</accession>
<organism evidence="8 9">
    <name type="scientific">Caedimonas varicaedens</name>
    <dbReference type="NCBI Taxonomy" id="1629334"/>
    <lineage>
        <taxon>Bacteria</taxon>
        <taxon>Pseudomonadati</taxon>
        <taxon>Pseudomonadota</taxon>
        <taxon>Alphaproteobacteria</taxon>
        <taxon>Holosporales</taxon>
        <taxon>Caedimonadaceae</taxon>
        <taxon>Caedimonas</taxon>
    </lineage>
</organism>
<evidence type="ECO:0000313" key="9">
    <source>
        <dbReference type="Proteomes" id="UP000036771"/>
    </source>
</evidence>
<dbReference type="EC" id="3.1.4.4" evidence="3"/>
<dbReference type="InterPro" id="IPR051406">
    <property type="entry name" value="PLD_domain"/>
</dbReference>
<dbReference type="PANTHER" id="PTHR43856">
    <property type="entry name" value="CARDIOLIPIN HYDROLASE"/>
    <property type="match status" value="1"/>
</dbReference>
<evidence type="ECO:0000256" key="6">
    <source>
        <dbReference type="ARBA" id="ARBA00023098"/>
    </source>
</evidence>
<sequence length="180" mass="20386">MTEKMIVQERGVDRLSFLRVGYACLIFGLSAMIHDVNARQDVRTEQNIQVCFTPRKQCLPLILGEIRKARKEILVQAYQLTSKSIARALQEDHLRGVSVMILADKSQEVSRYSQIPFLTQAGIDVRIDDRVAIAHNKVILIDGHILIGGSYNDSESAEKRNAENLLIIRDHGVIAEYREN</sequence>
<evidence type="ECO:0000256" key="1">
    <source>
        <dbReference type="ARBA" id="ARBA00000798"/>
    </source>
</evidence>
<dbReference type="GO" id="GO:0004630">
    <property type="term" value="F:phospholipase D activity"/>
    <property type="evidence" value="ECO:0007669"/>
    <property type="project" value="UniProtKB-EC"/>
</dbReference>
<dbReference type="InterPro" id="IPR025202">
    <property type="entry name" value="PLD-like_dom"/>
</dbReference>
<dbReference type="Proteomes" id="UP000036771">
    <property type="component" value="Unassembled WGS sequence"/>
</dbReference>
<evidence type="ECO:0000256" key="5">
    <source>
        <dbReference type="ARBA" id="ARBA00022963"/>
    </source>
</evidence>
<dbReference type="Gene3D" id="3.30.870.10">
    <property type="entry name" value="Endonuclease Chain A"/>
    <property type="match status" value="1"/>
</dbReference>
<comment type="catalytic activity">
    <reaction evidence="1">
        <text>a 1,2-diacyl-sn-glycero-3-phosphocholine + H2O = a 1,2-diacyl-sn-glycero-3-phosphate + choline + H(+)</text>
        <dbReference type="Rhea" id="RHEA:14445"/>
        <dbReference type="ChEBI" id="CHEBI:15354"/>
        <dbReference type="ChEBI" id="CHEBI:15377"/>
        <dbReference type="ChEBI" id="CHEBI:15378"/>
        <dbReference type="ChEBI" id="CHEBI:57643"/>
        <dbReference type="ChEBI" id="CHEBI:58608"/>
        <dbReference type="EC" id="3.1.4.4"/>
    </reaction>
</comment>
<gene>
    <name evidence="8" type="primary">pld_1</name>
    <name evidence="8" type="ORF">Cva_00276</name>
</gene>
<dbReference type="CDD" id="cd09170">
    <property type="entry name" value="PLDc_Nuc"/>
    <property type="match status" value="1"/>
</dbReference>
<name>A0A0K8MAU7_9PROT</name>
<protein>
    <recommendedName>
        <fullName evidence="3">phospholipase D</fullName>
        <ecNumber evidence="3">3.1.4.4</ecNumber>
    </recommendedName>
</protein>
<dbReference type="SUPFAM" id="SSF56024">
    <property type="entry name" value="Phospholipase D/nuclease"/>
    <property type="match status" value="1"/>
</dbReference>
<dbReference type="EMBL" id="BBVC01000013">
    <property type="protein sequence ID" value="GAO97640.1"/>
    <property type="molecule type" value="Genomic_DNA"/>
</dbReference>
<evidence type="ECO:0000256" key="4">
    <source>
        <dbReference type="ARBA" id="ARBA00022801"/>
    </source>
</evidence>
<keyword evidence="6" id="KW-0443">Lipid metabolism</keyword>
<dbReference type="GO" id="GO:0016891">
    <property type="term" value="F:RNA endonuclease activity producing 5'-phosphomonoesters, hydrolytic mechanism"/>
    <property type="evidence" value="ECO:0007669"/>
    <property type="project" value="TreeGrafter"/>
</dbReference>
<dbReference type="GO" id="GO:0016042">
    <property type="term" value="P:lipid catabolic process"/>
    <property type="evidence" value="ECO:0007669"/>
    <property type="project" value="UniProtKB-KW"/>
</dbReference>
<evidence type="ECO:0000256" key="3">
    <source>
        <dbReference type="ARBA" id="ARBA00012027"/>
    </source>
</evidence>
<comment type="similarity">
    <text evidence="2">Belongs to the phospholipase D family.</text>
</comment>
<reference evidence="8 9" key="1">
    <citation type="submission" date="2015-03" db="EMBL/GenBank/DDBJ databases">
        <title>Caedibacter varicaedens, whole genome shotgun sequence.</title>
        <authorList>
            <person name="Suzuki H."/>
            <person name="Dapper A.L."/>
            <person name="Gibson A.K."/>
            <person name="Jackson C."/>
            <person name="Lee H."/>
            <person name="Pejaver V.R."/>
            <person name="Doak T."/>
            <person name="Lynch M."/>
        </authorList>
    </citation>
    <scope>NUCLEOTIDE SEQUENCE [LARGE SCALE GENOMIC DNA]</scope>
</reference>
<dbReference type="OrthoDB" id="9762009at2"/>
<dbReference type="PANTHER" id="PTHR43856:SF1">
    <property type="entry name" value="MITOCHONDRIAL CARDIOLIPIN HYDROLASE"/>
    <property type="match status" value="1"/>
</dbReference>
<evidence type="ECO:0000259" key="7">
    <source>
        <dbReference type="Pfam" id="PF13091"/>
    </source>
</evidence>
<keyword evidence="5" id="KW-0442">Lipid degradation</keyword>
<comment type="caution">
    <text evidence="8">The sequence shown here is derived from an EMBL/GenBank/DDBJ whole genome shotgun (WGS) entry which is preliminary data.</text>
</comment>
<keyword evidence="4" id="KW-0378">Hydrolase</keyword>
<feature type="domain" description="Phospholipase D-like" evidence="7">
    <location>
        <begin position="63"/>
        <end position="179"/>
    </location>
</feature>
<evidence type="ECO:0000313" key="8">
    <source>
        <dbReference type="EMBL" id="GAO97640.1"/>
    </source>
</evidence>
<keyword evidence="9" id="KW-1185">Reference proteome</keyword>
<dbReference type="Pfam" id="PF13091">
    <property type="entry name" value="PLDc_2"/>
    <property type="match status" value="1"/>
</dbReference>
<dbReference type="STRING" id="1629334.Cva_00276"/>
<proteinExistence type="inferred from homology"/>
<dbReference type="AlphaFoldDB" id="A0A0K8MAU7"/>